<feature type="non-terminal residue" evidence="3">
    <location>
        <position position="1"/>
    </location>
</feature>
<name>A0A0G4GEL4_VITBC</name>
<dbReference type="AlphaFoldDB" id="A0A0G4GEL4"/>
<accession>A0A0G4GEL4</accession>
<evidence type="ECO:0000256" key="1">
    <source>
        <dbReference type="SAM" id="MobiDB-lite"/>
    </source>
</evidence>
<dbReference type="Proteomes" id="UP000041254">
    <property type="component" value="Unassembled WGS sequence"/>
</dbReference>
<dbReference type="InterPro" id="IPR000884">
    <property type="entry name" value="TSP1_rpt"/>
</dbReference>
<evidence type="ECO:0000313" key="3">
    <source>
        <dbReference type="EMBL" id="CEM27622.1"/>
    </source>
</evidence>
<dbReference type="VEuPathDB" id="CryptoDB:Vbra_22234"/>
<dbReference type="InParanoid" id="A0A0G4GEL4"/>
<dbReference type="PROSITE" id="PS50092">
    <property type="entry name" value="TSP1"/>
    <property type="match status" value="1"/>
</dbReference>
<dbReference type="SMART" id="SM00209">
    <property type="entry name" value="TSP1"/>
    <property type="match status" value="2"/>
</dbReference>
<evidence type="ECO:0000256" key="2">
    <source>
        <dbReference type="SAM" id="Phobius"/>
    </source>
</evidence>
<reference evidence="3 4" key="1">
    <citation type="submission" date="2014-11" db="EMBL/GenBank/DDBJ databases">
        <authorList>
            <person name="Zhu J."/>
            <person name="Qi W."/>
            <person name="Song R."/>
        </authorList>
    </citation>
    <scope>NUCLEOTIDE SEQUENCE [LARGE SCALE GENOMIC DNA]</scope>
</reference>
<sequence length="357" mass="37999">SPLSSACYAEWSGWSECSASCLSVRTFSLPREWSDEAKQLRERGVHGYALFLGCPFQQGDQQSRPCTGGKCERPPVAADSGREDGGSNSLVLRERDPPVKECEGEWSQWSTCASDCRRTRTFILHGDVAGDDVPHAAGEGHITVTTFSSNTPCMRPANWTQEEPCDDGECTKGLDGVAVDDFPPAPRTREEAERSVPDDTDGWPGTAMWLAISIPSAILIVVVVIVIIIYRWHLCTRAQTADGPAAPPTESSSEIPWPFLEKKPSAVLQLEAPSPQRVGGRLVIPGIKRSPQQAAEGPAASTDAYLERGMVVVGASPCAPSTAEGSAASRVISSGQSSTPSFGKGEAEIADKAAVVC</sequence>
<keyword evidence="2" id="KW-0472">Membrane</keyword>
<keyword evidence="2" id="KW-0812">Transmembrane</keyword>
<feature type="region of interest" description="Disordered" evidence="1">
    <location>
        <begin position="65"/>
        <end position="92"/>
    </location>
</feature>
<keyword evidence="4" id="KW-1185">Reference proteome</keyword>
<organism evidence="3 4">
    <name type="scientific">Vitrella brassicaformis (strain CCMP3155)</name>
    <dbReference type="NCBI Taxonomy" id="1169540"/>
    <lineage>
        <taxon>Eukaryota</taxon>
        <taxon>Sar</taxon>
        <taxon>Alveolata</taxon>
        <taxon>Colpodellida</taxon>
        <taxon>Vitrellaceae</taxon>
        <taxon>Vitrella</taxon>
    </lineage>
</organism>
<proteinExistence type="predicted"/>
<feature type="transmembrane region" description="Helical" evidence="2">
    <location>
        <begin position="207"/>
        <end position="230"/>
    </location>
</feature>
<protein>
    <submittedName>
        <fullName evidence="3">Uncharacterized protein</fullName>
    </submittedName>
</protein>
<dbReference type="EMBL" id="CDMY01000636">
    <property type="protein sequence ID" value="CEM27622.1"/>
    <property type="molecule type" value="Genomic_DNA"/>
</dbReference>
<evidence type="ECO:0000313" key="4">
    <source>
        <dbReference type="Proteomes" id="UP000041254"/>
    </source>
</evidence>
<keyword evidence="2" id="KW-1133">Transmembrane helix</keyword>
<gene>
    <name evidence="3" type="ORF">Vbra_22234</name>
</gene>